<keyword evidence="3" id="KW-1185">Reference proteome</keyword>
<dbReference type="PANTHER" id="PTHR37017">
    <property type="entry name" value="AB HYDROLASE-1 DOMAIN-CONTAINING PROTEIN-RELATED"/>
    <property type="match status" value="1"/>
</dbReference>
<organism evidence="2 3">
    <name type="scientific">Cladonia borealis</name>
    <dbReference type="NCBI Taxonomy" id="184061"/>
    <lineage>
        <taxon>Eukaryota</taxon>
        <taxon>Fungi</taxon>
        <taxon>Dikarya</taxon>
        <taxon>Ascomycota</taxon>
        <taxon>Pezizomycotina</taxon>
        <taxon>Lecanoromycetes</taxon>
        <taxon>OSLEUM clade</taxon>
        <taxon>Lecanoromycetidae</taxon>
        <taxon>Lecanorales</taxon>
        <taxon>Lecanorineae</taxon>
        <taxon>Cladoniaceae</taxon>
        <taxon>Cladonia</taxon>
    </lineage>
</organism>
<evidence type="ECO:0000313" key="2">
    <source>
        <dbReference type="EMBL" id="KAK0507462.1"/>
    </source>
</evidence>
<dbReference type="SUPFAM" id="SSF53474">
    <property type="entry name" value="alpha/beta-Hydrolases"/>
    <property type="match status" value="1"/>
</dbReference>
<reference evidence="2" key="1">
    <citation type="submission" date="2023-03" db="EMBL/GenBank/DDBJ databases">
        <title>Complete genome of Cladonia borealis.</title>
        <authorList>
            <person name="Park H."/>
        </authorList>
    </citation>
    <scope>NUCLEOTIDE SEQUENCE</scope>
    <source>
        <strain evidence="2">ANT050790</strain>
    </source>
</reference>
<evidence type="ECO:0000313" key="3">
    <source>
        <dbReference type="Proteomes" id="UP001166286"/>
    </source>
</evidence>
<evidence type="ECO:0000259" key="1">
    <source>
        <dbReference type="Pfam" id="PF12697"/>
    </source>
</evidence>
<accession>A0AA39UXK9</accession>
<proteinExistence type="predicted"/>
<dbReference type="Pfam" id="PF12697">
    <property type="entry name" value="Abhydrolase_6"/>
    <property type="match status" value="1"/>
</dbReference>
<dbReference type="InterPro" id="IPR000073">
    <property type="entry name" value="AB_hydrolase_1"/>
</dbReference>
<dbReference type="Proteomes" id="UP001166286">
    <property type="component" value="Unassembled WGS sequence"/>
</dbReference>
<sequence length="188" mass="20847">MSSGTGPVSYSQDKPTILIIQGCFQRPVVYAALKHWLESLGYPTVHPSLPTCSNTNDPNFPSLTLLNDAEAVREKLELLVEREQKTVMVVMHSYGGLVGIEAIPESMSHDKRRKDGLLGGVIHLFFVSAFLLDPGQSVLGIFGVSPNDKIEPDGRYTIKNGSFILYNDLPFSEASKWENRLIPHSYEV</sequence>
<comment type="caution">
    <text evidence="2">The sequence shown here is derived from an EMBL/GenBank/DDBJ whole genome shotgun (WGS) entry which is preliminary data.</text>
</comment>
<dbReference type="InterPro" id="IPR029058">
    <property type="entry name" value="AB_hydrolase_fold"/>
</dbReference>
<feature type="domain" description="AB hydrolase-1" evidence="1">
    <location>
        <begin position="33"/>
        <end position="140"/>
    </location>
</feature>
<dbReference type="AlphaFoldDB" id="A0AA39UXK9"/>
<gene>
    <name evidence="2" type="ORF">JMJ35_009985</name>
</gene>
<name>A0AA39UXK9_9LECA</name>
<dbReference type="PANTHER" id="PTHR37017:SF13">
    <property type="entry name" value="AB HYDROLASE-1 DOMAIN-CONTAINING PROTEIN"/>
    <property type="match status" value="1"/>
</dbReference>
<dbReference type="InterPro" id="IPR052897">
    <property type="entry name" value="Sec-Metab_Biosynth_Hydrolase"/>
</dbReference>
<dbReference type="EMBL" id="JAFEKC020000023">
    <property type="protein sequence ID" value="KAK0507462.1"/>
    <property type="molecule type" value="Genomic_DNA"/>
</dbReference>
<protein>
    <recommendedName>
        <fullName evidence="1">AB hydrolase-1 domain-containing protein</fullName>
    </recommendedName>
</protein>
<dbReference type="Gene3D" id="3.40.50.1820">
    <property type="entry name" value="alpha/beta hydrolase"/>
    <property type="match status" value="1"/>
</dbReference>